<evidence type="ECO:0000313" key="2">
    <source>
        <dbReference type="Proteomes" id="UP000887013"/>
    </source>
</evidence>
<name>A0A8X6NE92_NEPPI</name>
<dbReference type="EMBL" id="BMAW01103302">
    <property type="protein sequence ID" value="GFT08470.1"/>
    <property type="molecule type" value="Genomic_DNA"/>
</dbReference>
<gene>
    <name evidence="1" type="ORF">NPIL_282731</name>
</gene>
<keyword evidence="2" id="KW-1185">Reference proteome</keyword>
<accession>A0A8X6NE92</accession>
<organism evidence="1 2">
    <name type="scientific">Nephila pilipes</name>
    <name type="common">Giant wood spider</name>
    <name type="synonym">Nephila maculata</name>
    <dbReference type="NCBI Taxonomy" id="299642"/>
    <lineage>
        <taxon>Eukaryota</taxon>
        <taxon>Metazoa</taxon>
        <taxon>Ecdysozoa</taxon>
        <taxon>Arthropoda</taxon>
        <taxon>Chelicerata</taxon>
        <taxon>Arachnida</taxon>
        <taxon>Araneae</taxon>
        <taxon>Araneomorphae</taxon>
        <taxon>Entelegynae</taxon>
        <taxon>Araneoidea</taxon>
        <taxon>Nephilidae</taxon>
        <taxon>Nephila</taxon>
    </lineage>
</organism>
<proteinExistence type="predicted"/>
<sequence>MHRISGEILKSVEDNHFHNEVRCRVIQMVLQPQLLPLHRVLERYIFLRAAQKRCDFGVRYDEALVFKKTQSDNYKPESGCSKFDSKI</sequence>
<reference evidence="1" key="1">
    <citation type="submission" date="2020-08" db="EMBL/GenBank/DDBJ databases">
        <title>Multicomponent nature underlies the extraordinary mechanical properties of spider dragline silk.</title>
        <authorList>
            <person name="Kono N."/>
            <person name="Nakamura H."/>
            <person name="Mori M."/>
            <person name="Yoshida Y."/>
            <person name="Ohtoshi R."/>
            <person name="Malay A.D."/>
            <person name="Moran D.A.P."/>
            <person name="Tomita M."/>
            <person name="Numata K."/>
            <person name="Arakawa K."/>
        </authorList>
    </citation>
    <scope>NUCLEOTIDE SEQUENCE</scope>
</reference>
<dbReference type="AlphaFoldDB" id="A0A8X6NE92"/>
<protein>
    <submittedName>
        <fullName evidence="1">Uncharacterized protein</fullName>
    </submittedName>
</protein>
<dbReference type="Proteomes" id="UP000887013">
    <property type="component" value="Unassembled WGS sequence"/>
</dbReference>
<evidence type="ECO:0000313" key="1">
    <source>
        <dbReference type="EMBL" id="GFT08470.1"/>
    </source>
</evidence>
<comment type="caution">
    <text evidence="1">The sequence shown here is derived from an EMBL/GenBank/DDBJ whole genome shotgun (WGS) entry which is preliminary data.</text>
</comment>